<keyword evidence="3" id="KW-1185">Reference proteome</keyword>
<sequence length="198" mass="22936">MSTQAKKPRRPTAPRRIYQLHVKLAYLEPTVWRRLWVPDTLTLEKLHRVIQLVMGWRNAHLHEFSFGERRYSLPNPMWPSMDEDTQDERLFDLATVLSEDTTGFVYTYDFGDDWQHLIKVEARLEPDEKNRRPLCLDGANACPPDDVGGVPGYAGFLQAIRDPSHPEHLEMWEWHGGPFDPAAFDPNAVNAALHKLRP</sequence>
<dbReference type="RefSeq" id="WP_265283118.1">
    <property type="nucleotide sequence ID" value="NZ_QZCW01000003.1"/>
</dbReference>
<comment type="caution">
    <text evidence="2">The sequence shown here is derived from an EMBL/GenBank/DDBJ whole genome shotgun (WGS) entry which is preliminary data.</text>
</comment>
<dbReference type="SUPFAM" id="SSF159941">
    <property type="entry name" value="MM3350-like"/>
    <property type="match status" value="1"/>
</dbReference>
<protein>
    <submittedName>
        <fullName evidence="2">Plasmid pRiA4b ORF-3 family protein</fullName>
    </submittedName>
</protein>
<dbReference type="PANTHER" id="PTHR41878">
    <property type="entry name" value="LEXA REPRESSOR-RELATED"/>
    <property type="match status" value="1"/>
</dbReference>
<dbReference type="InterPro" id="IPR012912">
    <property type="entry name" value="Plasmid_pRiA4b_Orf3-like"/>
</dbReference>
<dbReference type="Pfam" id="PF07929">
    <property type="entry name" value="PRiA4_ORF3"/>
    <property type="match status" value="1"/>
</dbReference>
<accession>A0ABT3KXR4</accession>
<dbReference type="PANTHER" id="PTHR41878:SF1">
    <property type="entry name" value="TNPR PROTEIN"/>
    <property type="match status" value="1"/>
</dbReference>
<evidence type="ECO:0000313" key="3">
    <source>
        <dbReference type="Proteomes" id="UP001208935"/>
    </source>
</evidence>
<organism evidence="2 3">
    <name type="scientific">Verminephrobacter aporrectodeae subsp. tuberculatae</name>
    <dbReference type="NCBI Taxonomy" id="1110392"/>
    <lineage>
        <taxon>Bacteria</taxon>
        <taxon>Pseudomonadati</taxon>
        <taxon>Pseudomonadota</taxon>
        <taxon>Betaproteobacteria</taxon>
        <taxon>Burkholderiales</taxon>
        <taxon>Comamonadaceae</taxon>
        <taxon>Verminephrobacter</taxon>
    </lineage>
</organism>
<feature type="domain" description="Plasmid pRiA4b Orf3-like" evidence="1">
    <location>
        <begin position="16"/>
        <end position="187"/>
    </location>
</feature>
<dbReference type="Gene3D" id="3.10.290.30">
    <property type="entry name" value="MM3350-like"/>
    <property type="match status" value="1"/>
</dbReference>
<evidence type="ECO:0000259" key="1">
    <source>
        <dbReference type="Pfam" id="PF07929"/>
    </source>
</evidence>
<dbReference type="InterPro" id="IPR024047">
    <property type="entry name" value="MM3350-like_sf"/>
</dbReference>
<name>A0ABT3KXR4_9BURK</name>
<gene>
    <name evidence="2" type="ORF">D5039_18890</name>
</gene>
<dbReference type="EMBL" id="QZCW01000003">
    <property type="protein sequence ID" value="MCW5323131.1"/>
    <property type="molecule type" value="Genomic_DNA"/>
</dbReference>
<evidence type="ECO:0000313" key="2">
    <source>
        <dbReference type="EMBL" id="MCW5323131.1"/>
    </source>
</evidence>
<proteinExistence type="predicted"/>
<dbReference type="Proteomes" id="UP001208935">
    <property type="component" value="Unassembled WGS sequence"/>
</dbReference>
<reference evidence="3" key="1">
    <citation type="submission" date="2023-07" db="EMBL/GenBank/DDBJ databases">
        <title>Verminephrobacter genomes.</title>
        <authorList>
            <person name="Lund M.B."/>
        </authorList>
    </citation>
    <scope>NUCLEOTIDE SEQUENCE [LARGE SCALE GENOMIC DNA]</scope>
    <source>
        <strain evidence="3">AtM5-05</strain>
    </source>
</reference>